<dbReference type="InterPro" id="IPR009057">
    <property type="entry name" value="Homeodomain-like_sf"/>
</dbReference>
<dbReference type="PANTHER" id="PTHR47894:SF1">
    <property type="entry name" value="HTH-TYPE TRANSCRIPTIONAL REGULATOR VQSM"/>
    <property type="match status" value="1"/>
</dbReference>
<dbReference type="Pfam" id="PF12833">
    <property type="entry name" value="HTH_18"/>
    <property type="match status" value="1"/>
</dbReference>
<dbReference type="InterPro" id="IPR032687">
    <property type="entry name" value="AraC-type_N"/>
</dbReference>
<keyword evidence="3" id="KW-0804">Transcription</keyword>
<organism evidence="5 6">
    <name type="scientific">Thalassotalea euphylliae</name>
    <dbReference type="NCBI Taxonomy" id="1655234"/>
    <lineage>
        <taxon>Bacteria</taxon>
        <taxon>Pseudomonadati</taxon>
        <taxon>Pseudomonadota</taxon>
        <taxon>Gammaproteobacteria</taxon>
        <taxon>Alteromonadales</taxon>
        <taxon>Colwelliaceae</taxon>
        <taxon>Thalassotalea</taxon>
    </lineage>
</organism>
<evidence type="ECO:0000256" key="3">
    <source>
        <dbReference type="ARBA" id="ARBA00023163"/>
    </source>
</evidence>
<dbReference type="GO" id="GO:0005829">
    <property type="term" value="C:cytosol"/>
    <property type="evidence" value="ECO:0007669"/>
    <property type="project" value="TreeGrafter"/>
</dbReference>
<comment type="caution">
    <text evidence="5">The sequence shown here is derived from an EMBL/GenBank/DDBJ whole genome shotgun (WGS) entry which is preliminary data.</text>
</comment>
<dbReference type="PANTHER" id="PTHR47894">
    <property type="entry name" value="HTH-TYPE TRANSCRIPTIONAL REGULATOR GADX"/>
    <property type="match status" value="1"/>
</dbReference>
<protein>
    <submittedName>
        <fullName evidence="5">AraC family transcriptional regulator</fullName>
    </submittedName>
</protein>
<keyword evidence="2" id="KW-0238">DNA-binding</keyword>
<dbReference type="GO" id="GO:0000976">
    <property type="term" value="F:transcription cis-regulatory region binding"/>
    <property type="evidence" value="ECO:0007669"/>
    <property type="project" value="TreeGrafter"/>
</dbReference>
<name>A0A3E0UBT4_9GAMM</name>
<dbReference type="Gene3D" id="1.10.10.60">
    <property type="entry name" value="Homeodomain-like"/>
    <property type="match status" value="1"/>
</dbReference>
<sequence length="384" mass="43280">MEFTSSTHYFLSILHFLERQGIPPKQALEQIDMVGFDLNNNEQRIALKQYSDLLAFAEQELAHPLIGFELGKDIKSADFGLLGYLIESATTLADAVDVLLKYDQLVANIGQASFSQQHKLARISWQPFAPCSRQVVLRNFTAWLASTRQILGRELSPTIVCFQDSWSSAEQQSLVDWFGCPVFVNCDSNSVEFPTAYLKLRFQSANPSLFTSLAELSKQQLAQITALNDNQDTKQGISQKFSSQVTSLLAELPNLTDCSITTVAQQFAISTRQLQRNLKAQGTSYAELFDRERKTRAEALLNQFIRQKFVEKKLFENNLADNQQTANNIQPINRQNMSKLSIGNIAAACGFSEQSSFNKAFHRWFNCSPSKYLKSQTLHSESKS</sequence>
<dbReference type="Pfam" id="PF12625">
    <property type="entry name" value="Arabinose_bd"/>
    <property type="match status" value="1"/>
</dbReference>
<dbReference type="AlphaFoldDB" id="A0A3E0UBT4"/>
<dbReference type="EMBL" id="QUOV01000001">
    <property type="protein sequence ID" value="REL34184.1"/>
    <property type="molecule type" value="Genomic_DNA"/>
</dbReference>
<accession>A0A3E0UBT4</accession>
<reference evidence="5 6" key="1">
    <citation type="submission" date="2018-08" db="EMBL/GenBank/DDBJ databases">
        <title>Thalassotalea euphylliae genome.</title>
        <authorList>
            <person name="Summers S."/>
            <person name="Rice S.A."/>
            <person name="Freckelton M.L."/>
            <person name="Nedved B.T."/>
            <person name="Hadfield M.G."/>
        </authorList>
    </citation>
    <scope>NUCLEOTIDE SEQUENCE [LARGE SCALE GENOMIC DNA]</scope>
    <source>
        <strain evidence="5 6">H2</strain>
    </source>
</reference>
<dbReference type="RefSeq" id="WP_115998861.1">
    <property type="nucleotide sequence ID" value="NZ_QUOV01000001.1"/>
</dbReference>
<evidence type="ECO:0000313" key="6">
    <source>
        <dbReference type="Proteomes" id="UP000256999"/>
    </source>
</evidence>
<dbReference type="Proteomes" id="UP000256999">
    <property type="component" value="Unassembled WGS sequence"/>
</dbReference>
<keyword evidence="1" id="KW-0805">Transcription regulation</keyword>
<feature type="domain" description="HTH araC/xylS-type" evidence="4">
    <location>
        <begin position="243"/>
        <end position="375"/>
    </location>
</feature>
<gene>
    <name evidence="5" type="ORF">DXX92_01830</name>
</gene>
<evidence type="ECO:0000313" key="5">
    <source>
        <dbReference type="EMBL" id="REL34184.1"/>
    </source>
</evidence>
<dbReference type="GO" id="GO:0003700">
    <property type="term" value="F:DNA-binding transcription factor activity"/>
    <property type="evidence" value="ECO:0007669"/>
    <property type="project" value="InterPro"/>
</dbReference>
<proteinExistence type="predicted"/>
<dbReference type="PROSITE" id="PS01124">
    <property type="entry name" value="HTH_ARAC_FAMILY_2"/>
    <property type="match status" value="1"/>
</dbReference>
<dbReference type="SMART" id="SM00342">
    <property type="entry name" value="HTH_ARAC"/>
    <property type="match status" value="1"/>
</dbReference>
<evidence type="ECO:0000256" key="2">
    <source>
        <dbReference type="ARBA" id="ARBA00023125"/>
    </source>
</evidence>
<evidence type="ECO:0000259" key="4">
    <source>
        <dbReference type="PROSITE" id="PS01124"/>
    </source>
</evidence>
<dbReference type="OrthoDB" id="5582699at2"/>
<dbReference type="InterPro" id="IPR018060">
    <property type="entry name" value="HTH_AraC"/>
</dbReference>
<dbReference type="SUPFAM" id="SSF46689">
    <property type="entry name" value="Homeodomain-like"/>
    <property type="match status" value="1"/>
</dbReference>
<evidence type="ECO:0000256" key="1">
    <source>
        <dbReference type="ARBA" id="ARBA00023015"/>
    </source>
</evidence>